<keyword evidence="1" id="KW-0812">Transmembrane</keyword>
<dbReference type="Proteomes" id="UP001238096">
    <property type="component" value="Chromosome"/>
</dbReference>
<evidence type="ECO:0000313" key="3">
    <source>
        <dbReference type="Proteomes" id="UP001238096"/>
    </source>
</evidence>
<dbReference type="RefSeq" id="WP_018366094.1">
    <property type="nucleotide sequence ID" value="NZ_CP110509.1"/>
</dbReference>
<gene>
    <name evidence="2" type="ORF">N1496_00160</name>
</gene>
<organism evidence="2 3">
    <name type="scientific">Streptococcus didelphis</name>
    <dbReference type="NCBI Taxonomy" id="102886"/>
    <lineage>
        <taxon>Bacteria</taxon>
        <taxon>Bacillati</taxon>
        <taxon>Bacillota</taxon>
        <taxon>Bacilli</taxon>
        <taxon>Lactobacillales</taxon>
        <taxon>Streptococcaceae</taxon>
        <taxon>Streptococcus</taxon>
    </lineage>
</organism>
<dbReference type="EMBL" id="CP110509">
    <property type="protein sequence ID" value="WMB28180.1"/>
    <property type="molecule type" value="Genomic_DNA"/>
</dbReference>
<keyword evidence="3" id="KW-1185">Reference proteome</keyword>
<keyword evidence="1" id="KW-0472">Membrane</keyword>
<feature type="transmembrane region" description="Helical" evidence="1">
    <location>
        <begin position="100"/>
        <end position="120"/>
    </location>
</feature>
<proteinExistence type="predicted"/>
<protein>
    <recommendedName>
        <fullName evidence="4">Transporter</fullName>
    </recommendedName>
</protein>
<evidence type="ECO:0008006" key="4">
    <source>
        <dbReference type="Google" id="ProtNLM"/>
    </source>
</evidence>
<name>A0ABY9LH94_9STRE</name>
<reference evidence="3" key="1">
    <citation type="submission" date="2022-10" db="EMBL/GenBank/DDBJ databases">
        <title>Streptococcus didelphis as causative of fatal infections in opossums (Didelphis albiventris).</title>
        <authorList>
            <person name="Breyer G.M."/>
            <person name="Da Silva M.E.R.J."/>
            <person name="Siqueira F.M."/>
        </authorList>
    </citation>
    <scope>NUCLEOTIDE SEQUENCE [LARGE SCALE GENOMIC DNA]</scope>
    <source>
        <strain evidence="3">LBVP101/21</strain>
    </source>
</reference>
<evidence type="ECO:0000256" key="1">
    <source>
        <dbReference type="SAM" id="Phobius"/>
    </source>
</evidence>
<accession>A0ABY9LH94</accession>
<sequence>MRKYLQDLVTEAAYYLEILLSTILTLALIFFSYSLITDLSGFLNQQPDIDAMFQLFLARSMTIAVGVELIKMLSKPSPSTVIEVLLFALTRQLIVEHASMLNFLIGIVAVALLFAIRRYLFIQFDNSTSVIVRGSLKLKMVNIIAHVNIKGDKEESLRTFITRKLNEEDRTISVGSVLYLTNVALRIEKMHGDLITRVEVIRGIY</sequence>
<keyword evidence="1" id="KW-1133">Transmembrane helix</keyword>
<feature type="transmembrane region" description="Helical" evidence="1">
    <location>
        <begin position="12"/>
        <end position="31"/>
    </location>
</feature>
<evidence type="ECO:0000313" key="2">
    <source>
        <dbReference type="EMBL" id="WMB28180.1"/>
    </source>
</evidence>